<keyword evidence="9" id="KW-0862">Zinc</keyword>
<dbReference type="GO" id="GO:0005524">
    <property type="term" value="F:ATP binding"/>
    <property type="evidence" value="ECO:0007669"/>
    <property type="project" value="UniProtKB-KW"/>
</dbReference>
<evidence type="ECO:0000256" key="3">
    <source>
        <dbReference type="ARBA" id="ARBA00022723"/>
    </source>
</evidence>
<dbReference type="GO" id="GO:0004518">
    <property type="term" value="F:nuclease activity"/>
    <property type="evidence" value="ECO:0007669"/>
    <property type="project" value="UniProtKB-KW"/>
</dbReference>
<dbReference type="GO" id="GO:0008270">
    <property type="term" value="F:zinc ion binding"/>
    <property type="evidence" value="ECO:0007669"/>
    <property type="project" value="UniProtKB-KW"/>
</dbReference>
<dbReference type="SUPFAM" id="SSF52540">
    <property type="entry name" value="P-loop containing nucleoside triphosphate hydrolases"/>
    <property type="match status" value="2"/>
</dbReference>
<dbReference type="InterPro" id="IPR017871">
    <property type="entry name" value="ABC_transporter-like_CS"/>
</dbReference>
<keyword evidence="7" id="KW-0228">DNA excision</keyword>
<evidence type="ECO:0000313" key="18">
    <source>
        <dbReference type="EMBL" id="HHR92104.1"/>
    </source>
</evidence>
<keyword evidence="3" id="KW-0479">Metal-binding</keyword>
<evidence type="ECO:0000256" key="16">
    <source>
        <dbReference type="ARBA" id="ARBA00042156"/>
    </source>
</evidence>
<dbReference type="CDD" id="cd03271">
    <property type="entry name" value="ABC_UvrA_II"/>
    <property type="match status" value="1"/>
</dbReference>
<dbReference type="SMART" id="SM00382">
    <property type="entry name" value="AAA"/>
    <property type="match status" value="2"/>
</dbReference>
<evidence type="ECO:0000259" key="17">
    <source>
        <dbReference type="PROSITE" id="PS50893"/>
    </source>
</evidence>
<keyword evidence="8" id="KW-0863">Zinc-finger</keyword>
<evidence type="ECO:0000256" key="15">
    <source>
        <dbReference type="ARBA" id="ARBA00039316"/>
    </source>
</evidence>
<dbReference type="GO" id="GO:0006289">
    <property type="term" value="P:nucleotide-excision repair"/>
    <property type="evidence" value="ECO:0007669"/>
    <property type="project" value="InterPro"/>
</dbReference>
<dbReference type="CDD" id="cd03270">
    <property type="entry name" value="ABC_UvrA_I"/>
    <property type="match status" value="1"/>
</dbReference>
<dbReference type="GO" id="GO:0009380">
    <property type="term" value="C:excinuclease repair complex"/>
    <property type="evidence" value="ECO:0007669"/>
    <property type="project" value="InterPro"/>
</dbReference>
<evidence type="ECO:0000256" key="6">
    <source>
        <dbReference type="ARBA" id="ARBA00022763"/>
    </source>
</evidence>
<dbReference type="InterPro" id="IPR027417">
    <property type="entry name" value="P-loop_NTPase"/>
</dbReference>
<dbReference type="Gene3D" id="3.30.1490.20">
    <property type="entry name" value="ATP-grasp fold, A domain"/>
    <property type="match status" value="1"/>
</dbReference>
<dbReference type="InterPro" id="IPR003439">
    <property type="entry name" value="ABC_transporter-like_ATP-bd"/>
</dbReference>
<dbReference type="AlphaFoldDB" id="A0A7C5UW68"/>
<keyword evidence="12" id="KW-0238">DNA-binding</keyword>
<dbReference type="InterPro" id="IPR041102">
    <property type="entry name" value="UvrA_inter"/>
</dbReference>
<evidence type="ECO:0000256" key="9">
    <source>
        <dbReference type="ARBA" id="ARBA00022833"/>
    </source>
</evidence>
<feature type="domain" description="ABC transporter" evidence="17">
    <location>
        <begin position="635"/>
        <end position="963"/>
    </location>
</feature>
<dbReference type="GO" id="GO:0005737">
    <property type="term" value="C:cytoplasm"/>
    <property type="evidence" value="ECO:0007669"/>
    <property type="project" value="UniProtKB-SubCell"/>
</dbReference>
<keyword evidence="10" id="KW-0067">ATP-binding</keyword>
<keyword evidence="4" id="KW-0677">Repeat</keyword>
<dbReference type="GO" id="GO:0016887">
    <property type="term" value="F:ATP hydrolysis activity"/>
    <property type="evidence" value="ECO:0007669"/>
    <property type="project" value="InterPro"/>
</dbReference>
<dbReference type="NCBIfam" id="TIGR00630">
    <property type="entry name" value="uvra"/>
    <property type="match status" value="1"/>
</dbReference>
<keyword evidence="5" id="KW-0547">Nucleotide-binding</keyword>
<sequence>MQEFITVRGARQHNLKNINVKIPKNKLVVITGISGSGKSTLAFDTLYAEGQRRYIESLSSYARQFLGVMQKPEVDSIEGLSPAIAIDQKSISHNPRSTVGTTTEIYDYLRLLFARIGRAHCPSCGKELKRQTVPQIVDVIFSLADKKPITVLLLAPIVRGKKGEYKQVLDVLRKRGFTRARIDKEIYRLDELPPISKTKRHDIEIVVDRINIPKGFKYTTNTNSPEDYTLKQRITDSVETALEIGGGDLIVQINPLKLKSEEIILSEKLWCHNCNRGFPEIQPNTFSFNSPYGACPKCNGLGFLWQVDPQLVYNPDLSISEGGLLPYSNNTDPNSWHMRVISAVAEDYEFDLDVPLGALNKTQLDALLYGVPGNIYVKVKKGYWRTRYEGVIPRLERLYRETKSENMREEIEQFMRRLPCNLCHGTRLKEEATAVKIDKKNIFEVCNITIKELKKWIESLIKVSKEKEEKNSAISRFERIVADQILKEIDTRLNFLLEVGLEYLTLNRETRTLAGGEGQRIRLASQIGSGLVGVLYVLDEPSIGLHPRDIARLIATLKKLRDLGNTVIVVEHDEETIKSADWVIDLGPGGGINGGSVVASGPLSTIINCKRSITGQFLKGEKKVGEKISKGERNGQKGEIVVLGAQEHNLKNINVKFPLGKFICVTGVSGSGKSSLVMDILYNALSNKFNMIKLPEGKHKKILGTENIDKVINIDQSPIGRTPRSNPATYVGFFTKIRELFAETREAKMRGYTPSRFSFNLRGGRCESCEGEGVKRIEMQFLPDVYVTCDVCQGKRYTRETLEIQYKGKNIYEVLEMTVSEAKQFFSNVPPIKHDLDLLEKVGLDYIKIGQPAPTLSGGEAQRVKLAAELKKRATGKTVYILDEPTTGLHFYDIHKLLVVLHKLVDYGNTVIVIEHNLDVIKTADWIIDLGPEGGKEGGYVVYQGPLDGILKSKESYTGRFLHRKIFKREDKKTICTKTTHLLNRV</sequence>
<evidence type="ECO:0000256" key="2">
    <source>
        <dbReference type="ARBA" id="ARBA00022490"/>
    </source>
</evidence>
<evidence type="ECO:0000256" key="7">
    <source>
        <dbReference type="ARBA" id="ARBA00022769"/>
    </source>
</evidence>
<name>A0A7C5UW68_UNCC3</name>
<dbReference type="PANTHER" id="PTHR43152">
    <property type="entry name" value="UVRABC SYSTEM PROTEIN A"/>
    <property type="match status" value="1"/>
</dbReference>
<comment type="caution">
    <text evidence="18">The sequence shown here is derived from an EMBL/GenBank/DDBJ whole genome shotgun (WGS) entry which is preliminary data.</text>
</comment>
<dbReference type="Pfam" id="PF17760">
    <property type="entry name" value="UvrA_inter"/>
    <property type="match status" value="1"/>
</dbReference>
<keyword evidence="2" id="KW-0963">Cytoplasm</keyword>
<reference evidence="18" key="1">
    <citation type="journal article" date="2020" name="mSystems">
        <title>Genome- and Community-Level Interaction Insights into Carbon Utilization and Element Cycling Functions of Hydrothermarchaeota in Hydrothermal Sediment.</title>
        <authorList>
            <person name="Zhou Z."/>
            <person name="Liu Y."/>
            <person name="Xu W."/>
            <person name="Pan J."/>
            <person name="Luo Z.H."/>
            <person name="Li M."/>
        </authorList>
    </citation>
    <scope>NUCLEOTIDE SEQUENCE [LARGE SCALE GENOMIC DNA]</scope>
    <source>
        <strain evidence="18">SpSt-1042</strain>
    </source>
</reference>
<dbReference type="PROSITE" id="PS00211">
    <property type="entry name" value="ABC_TRANSPORTER_1"/>
    <property type="match status" value="1"/>
</dbReference>
<keyword evidence="6" id="KW-0227">DNA damage</keyword>
<comment type="subcellular location">
    <subcellularLocation>
        <location evidence="1">Cytoplasm</location>
    </subcellularLocation>
</comment>
<evidence type="ECO:0000256" key="11">
    <source>
        <dbReference type="ARBA" id="ARBA00022881"/>
    </source>
</evidence>
<evidence type="ECO:0000256" key="10">
    <source>
        <dbReference type="ARBA" id="ARBA00022840"/>
    </source>
</evidence>
<comment type="similarity">
    <text evidence="14">Belongs to the ABC transporter superfamily. UvrA family.</text>
</comment>
<dbReference type="FunFam" id="1.20.1580.10:FF:000002">
    <property type="entry name" value="UvrABC system protein A"/>
    <property type="match status" value="1"/>
</dbReference>
<organism evidence="18">
    <name type="scientific">candidate division CPR3 bacterium</name>
    <dbReference type="NCBI Taxonomy" id="2268181"/>
    <lineage>
        <taxon>Bacteria</taxon>
        <taxon>Bacteria division CPR3</taxon>
    </lineage>
</organism>
<evidence type="ECO:0000256" key="13">
    <source>
        <dbReference type="ARBA" id="ARBA00023204"/>
    </source>
</evidence>
<evidence type="ECO:0000256" key="8">
    <source>
        <dbReference type="ARBA" id="ARBA00022771"/>
    </source>
</evidence>
<evidence type="ECO:0000256" key="14">
    <source>
        <dbReference type="ARBA" id="ARBA00038000"/>
    </source>
</evidence>
<dbReference type="Gene3D" id="3.40.50.300">
    <property type="entry name" value="P-loop containing nucleotide triphosphate hydrolases"/>
    <property type="match status" value="2"/>
</dbReference>
<gene>
    <name evidence="18" type="primary">uvrA</name>
    <name evidence="18" type="ORF">ENL96_01135</name>
</gene>
<dbReference type="InterPro" id="IPR004602">
    <property type="entry name" value="UvrA"/>
</dbReference>
<dbReference type="InterPro" id="IPR013815">
    <property type="entry name" value="ATP_grasp_subdomain_1"/>
</dbReference>
<dbReference type="PANTHER" id="PTHR43152:SF3">
    <property type="entry name" value="UVRABC SYSTEM PROTEIN A"/>
    <property type="match status" value="1"/>
</dbReference>
<proteinExistence type="inferred from homology"/>
<dbReference type="NCBIfam" id="NF001503">
    <property type="entry name" value="PRK00349.1"/>
    <property type="match status" value="1"/>
</dbReference>
<accession>A0A7C5UW68</accession>
<dbReference type="Pfam" id="PF17755">
    <property type="entry name" value="UvrA_DNA-bind"/>
    <property type="match status" value="1"/>
</dbReference>
<dbReference type="InterPro" id="IPR003593">
    <property type="entry name" value="AAA+_ATPase"/>
</dbReference>
<evidence type="ECO:0000256" key="12">
    <source>
        <dbReference type="ARBA" id="ARBA00023125"/>
    </source>
</evidence>
<evidence type="ECO:0000256" key="1">
    <source>
        <dbReference type="ARBA" id="ARBA00004496"/>
    </source>
</evidence>
<dbReference type="Gene3D" id="1.20.1580.10">
    <property type="entry name" value="ABC transporter ATPase like domain"/>
    <property type="match status" value="2"/>
</dbReference>
<dbReference type="PROSITE" id="PS50893">
    <property type="entry name" value="ABC_TRANSPORTER_2"/>
    <property type="match status" value="1"/>
</dbReference>
<dbReference type="EMBL" id="DRVY01000035">
    <property type="protein sequence ID" value="HHR92104.1"/>
    <property type="molecule type" value="Genomic_DNA"/>
</dbReference>
<dbReference type="Gene3D" id="1.10.8.280">
    <property type="entry name" value="ABC transporter ATPase domain-like"/>
    <property type="match status" value="1"/>
</dbReference>
<evidence type="ECO:0000256" key="5">
    <source>
        <dbReference type="ARBA" id="ARBA00022741"/>
    </source>
</evidence>
<keyword evidence="11" id="KW-0267">Excision nuclease</keyword>
<dbReference type="InterPro" id="IPR041552">
    <property type="entry name" value="UvrA_DNA-bd"/>
</dbReference>
<evidence type="ECO:0000256" key="4">
    <source>
        <dbReference type="ARBA" id="ARBA00022737"/>
    </source>
</evidence>
<protein>
    <recommendedName>
        <fullName evidence="15">UvrABC system protein A</fullName>
    </recommendedName>
    <alternativeName>
        <fullName evidence="16">Excinuclease ABC subunit A</fullName>
    </alternativeName>
</protein>
<keyword evidence="13" id="KW-0234">DNA repair</keyword>
<dbReference type="GO" id="GO:0003677">
    <property type="term" value="F:DNA binding"/>
    <property type="evidence" value="ECO:0007669"/>
    <property type="project" value="UniProtKB-KW"/>
</dbReference>